<evidence type="ECO:0000313" key="5">
    <source>
        <dbReference type="Proteomes" id="UP001151699"/>
    </source>
</evidence>
<evidence type="ECO:0000256" key="1">
    <source>
        <dbReference type="SAM" id="Coils"/>
    </source>
</evidence>
<proteinExistence type="predicted"/>
<accession>A0A9Q0N6S0</accession>
<dbReference type="OrthoDB" id="7617259at2759"/>
<dbReference type="PANTHER" id="PTHR46082">
    <property type="entry name" value="ATP/GTP-BINDING PROTEIN-RELATED"/>
    <property type="match status" value="1"/>
</dbReference>
<dbReference type="SUPFAM" id="SSF48452">
    <property type="entry name" value="TPR-like"/>
    <property type="match status" value="2"/>
</dbReference>
<dbReference type="InterPro" id="IPR002182">
    <property type="entry name" value="NB-ARC"/>
</dbReference>
<dbReference type="Pfam" id="PF13424">
    <property type="entry name" value="TPR_12"/>
    <property type="match status" value="2"/>
</dbReference>
<dbReference type="AlphaFoldDB" id="A0A9Q0N6S0"/>
<dbReference type="InterPro" id="IPR011990">
    <property type="entry name" value="TPR-like_helical_dom_sf"/>
</dbReference>
<dbReference type="Pfam" id="PF00931">
    <property type="entry name" value="NB-ARC"/>
    <property type="match status" value="1"/>
</dbReference>
<dbReference type="Pfam" id="PF25000">
    <property type="entry name" value="DUF7779"/>
    <property type="match status" value="1"/>
</dbReference>
<evidence type="ECO:0000313" key="4">
    <source>
        <dbReference type="EMBL" id="KAJ6644495.1"/>
    </source>
</evidence>
<keyword evidence="5" id="KW-1185">Reference proteome</keyword>
<dbReference type="GO" id="GO:0043531">
    <property type="term" value="F:ADP binding"/>
    <property type="evidence" value="ECO:0007669"/>
    <property type="project" value="InterPro"/>
</dbReference>
<gene>
    <name evidence="4" type="primary">nphp3</name>
    <name evidence="4" type="ORF">Bhyg_09464</name>
</gene>
<feature type="coiled-coil region" evidence="1">
    <location>
        <begin position="403"/>
        <end position="435"/>
    </location>
</feature>
<name>A0A9Q0N6S0_9DIPT</name>
<dbReference type="Proteomes" id="UP001151699">
    <property type="component" value="Chromosome B"/>
</dbReference>
<feature type="domain" description="NB-ARC" evidence="2">
    <location>
        <begin position="89"/>
        <end position="239"/>
    </location>
</feature>
<dbReference type="InterPro" id="IPR056681">
    <property type="entry name" value="DUF7779"/>
</dbReference>
<feature type="non-terminal residue" evidence="4">
    <location>
        <position position="765"/>
    </location>
</feature>
<dbReference type="EMBL" id="WJQU01000002">
    <property type="protein sequence ID" value="KAJ6644495.1"/>
    <property type="molecule type" value="Genomic_DNA"/>
</dbReference>
<dbReference type="Gene3D" id="1.25.40.10">
    <property type="entry name" value="Tetratricopeptide repeat domain"/>
    <property type="match status" value="2"/>
</dbReference>
<dbReference type="InterPro" id="IPR053137">
    <property type="entry name" value="NLR-like"/>
</dbReference>
<reference evidence="4" key="1">
    <citation type="submission" date="2022-07" db="EMBL/GenBank/DDBJ databases">
        <authorList>
            <person name="Trinca V."/>
            <person name="Uliana J.V.C."/>
            <person name="Torres T.T."/>
            <person name="Ward R.J."/>
            <person name="Monesi N."/>
        </authorList>
    </citation>
    <scope>NUCLEOTIDE SEQUENCE</scope>
    <source>
        <strain evidence="4">HSMRA1968</strain>
        <tissue evidence="4">Whole embryos</tissue>
    </source>
</reference>
<evidence type="ECO:0000259" key="3">
    <source>
        <dbReference type="Pfam" id="PF25000"/>
    </source>
</evidence>
<dbReference type="PANTHER" id="PTHR46082:SF6">
    <property type="entry name" value="AAA+ ATPASE DOMAIN-CONTAINING PROTEIN-RELATED"/>
    <property type="match status" value="1"/>
</dbReference>
<protein>
    <submittedName>
        <fullName evidence="4">Nephrocystin-3</fullName>
    </submittedName>
</protein>
<keyword evidence="1" id="KW-0175">Coiled coil</keyword>
<organism evidence="4 5">
    <name type="scientific">Pseudolycoriella hygida</name>
    <dbReference type="NCBI Taxonomy" id="35572"/>
    <lineage>
        <taxon>Eukaryota</taxon>
        <taxon>Metazoa</taxon>
        <taxon>Ecdysozoa</taxon>
        <taxon>Arthropoda</taxon>
        <taxon>Hexapoda</taxon>
        <taxon>Insecta</taxon>
        <taxon>Pterygota</taxon>
        <taxon>Neoptera</taxon>
        <taxon>Endopterygota</taxon>
        <taxon>Diptera</taxon>
        <taxon>Nematocera</taxon>
        <taxon>Sciaroidea</taxon>
        <taxon>Sciaridae</taxon>
        <taxon>Pseudolycoriella</taxon>
    </lineage>
</organism>
<dbReference type="SUPFAM" id="SSF52540">
    <property type="entry name" value="P-loop containing nucleoside triphosphate hydrolases"/>
    <property type="match status" value="1"/>
</dbReference>
<sequence length="765" mass="87732">MEELSQILPQNINDNENMVQPPQPHTIVCRDGGGPINLVNELNGSMYSITNYSMTGQVDPNNIYFRVATPEADFTGRLALLAELMQISASSDAVKVAVSGMGGVGKTQLVRKFIEICITNEIYRNIIWIDAETKNNIDSSFSELSTNILELKTVNANGVKKSLESIIEQVYLALASRKTLFVFDNVDSYDTLNFIMTKAPLPGQIPHIIVTSQLQKWPNGIKRFNLEVWTSDESIDFVSTVLTNDSEDDKRLLVETLQYFPLALRQATSYIKSQREIMGFVTGKFSTFDYVTKFKNKTEEILKSTDFQADSSKPYEMTTYSCWLMTMETIQNKQPHGRLATKMLNMMAYFLPDNIAKIWFLGMPCEDESLQMDQTERGQRFAEAIQLLVNYSIVDSKHDNLAIHRLVQEVLKLRLKKTNEEEETLRTALKMLSNETGLDYAARNHKVSIFDFASIFPDLIEELSSPSDSKTMSLIASCYIYKKKHADSLVLLQKLLKVQRYTLGDNDSDTLLTMDRIADAYTGLKKLSQAHRLRVEIYETKKRKPTDELDILRAKQKLAYSHYKQKNFGKALKLYEEIYDQRKIKGEDHPDTLIAKHNVAMAHSRRGDLQMAIGILEEIYVVKKRILGDGNLDTLRTKSKIAQHKGALGLHKEALELYREIYDRREFILGPKHVETLSTKVKIGIQLGEMGKHVDAVKLFQEIYSIEREILEDNNPATLCTKSRIAQQYVHLWNHKTSFQMFWEVYAAQHSLCQENRRKIILFFH</sequence>
<dbReference type="InterPro" id="IPR027417">
    <property type="entry name" value="P-loop_NTPase"/>
</dbReference>
<evidence type="ECO:0000259" key="2">
    <source>
        <dbReference type="Pfam" id="PF00931"/>
    </source>
</evidence>
<dbReference type="Gene3D" id="3.40.50.300">
    <property type="entry name" value="P-loop containing nucleotide triphosphate hydrolases"/>
    <property type="match status" value="1"/>
</dbReference>
<comment type="caution">
    <text evidence="4">The sequence shown here is derived from an EMBL/GenBank/DDBJ whole genome shotgun (WGS) entry which is preliminary data.</text>
</comment>
<feature type="domain" description="DUF7779" evidence="3">
    <location>
        <begin position="340"/>
        <end position="418"/>
    </location>
</feature>